<gene>
    <name evidence="1" type="ORF">PISS_a1456</name>
</gene>
<dbReference type="Proteomes" id="UP000217258">
    <property type="component" value="Chromosome I"/>
</dbReference>
<accession>A0ABM6N2C2</accession>
<organism evidence="1 2">
    <name type="scientific">Pseudoalteromonas issachenkonii</name>
    <dbReference type="NCBI Taxonomy" id="152297"/>
    <lineage>
        <taxon>Bacteria</taxon>
        <taxon>Pseudomonadati</taxon>
        <taxon>Pseudomonadota</taxon>
        <taxon>Gammaproteobacteria</taxon>
        <taxon>Alteromonadales</taxon>
        <taxon>Pseudoalteromonadaceae</taxon>
        <taxon>Pseudoalteromonas</taxon>
    </lineage>
</organism>
<protein>
    <submittedName>
        <fullName evidence="1">Uncharacterized protein</fullName>
    </submittedName>
</protein>
<dbReference type="EMBL" id="CP011030">
    <property type="protein sequence ID" value="ATC90381.1"/>
    <property type="molecule type" value="Genomic_DNA"/>
</dbReference>
<sequence>MQTSFKRLLNVINGYSPVITFNKQKTQPLLGFLLSIS</sequence>
<name>A0ABM6N2C2_9GAMM</name>
<evidence type="ECO:0000313" key="2">
    <source>
        <dbReference type="Proteomes" id="UP000217258"/>
    </source>
</evidence>
<keyword evidence="2" id="KW-1185">Reference proteome</keyword>
<evidence type="ECO:0000313" key="1">
    <source>
        <dbReference type="EMBL" id="ATC90381.1"/>
    </source>
</evidence>
<proteinExistence type="predicted"/>
<reference evidence="1 2" key="1">
    <citation type="submission" date="2015-06" db="EMBL/GenBank/DDBJ databases">
        <authorList>
            <person name="Xie B.-B."/>
            <person name="Rong J.-C."/>
            <person name="Qin Q.-L."/>
            <person name="Zhang Y.-Z."/>
        </authorList>
    </citation>
    <scope>NUCLEOTIDE SEQUENCE [LARGE SCALE GENOMIC DNA]</scope>
    <source>
        <strain evidence="1 2">KMM 3549</strain>
    </source>
</reference>